<dbReference type="EMBL" id="AP003250">
    <property type="protein sequence ID" value="BAB64154.1"/>
    <property type="molecule type" value="Genomic_DNA"/>
</dbReference>
<protein>
    <submittedName>
        <fullName evidence="2">Uncharacterized protein</fullName>
    </submittedName>
</protein>
<accession>Q9AWU3</accession>
<dbReference type="Proteomes" id="UP000000763">
    <property type="component" value="Chromosome 1"/>
</dbReference>
<dbReference type="AlphaFoldDB" id="Q9AWU3"/>
<dbReference type="Proteomes" id="UP000817658">
    <property type="component" value="Chromosome 1"/>
</dbReference>
<proteinExistence type="predicted"/>
<evidence type="ECO:0000313" key="3">
    <source>
        <dbReference type="Proteomes" id="UP000000763"/>
    </source>
</evidence>
<reference evidence="3" key="2">
    <citation type="journal article" date="2005" name="Nature">
        <title>The map-based sequence of the rice genome.</title>
        <authorList>
            <consortium name="International rice genome sequencing project (IRGSP)"/>
            <person name="Matsumoto T."/>
            <person name="Wu J."/>
            <person name="Kanamori H."/>
            <person name="Katayose Y."/>
            <person name="Fujisawa M."/>
            <person name="Namiki N."/>
            <person name="Mizuno H."/>
            <person name="Yamamoto K."/>
            <person name="Antonio B.A."/>
            <person name="Baba T."/>
            <person name="Sakata K."/>
            <person name="Nagamura Y."/>
            <person name="Aoki H."/>
            <person name="Arikawa K."/>
            <person name="Arita K."/>
            <person name="Bito T."/>
            <person name="Chiden Y."/>
            <person name="Fujitsuka N."/>
            <person name="Fukunaka R."/>
            <person name="Hamada M."/>
            <person name="Harada C."/>
            <person name="Hayashi A."/>
            <person name="Hijishita S."/>
            <person name="Honda M."/>
            <person name="Hosokawa S."/>
            <person name="Ichikawa Y."/>
            <person name="Idonuma A."/>
            <person name="Iijima M."/>
            <person name="Ikeda M."/>
            <person name="Ikeno M."/>
            <person name="Ito K."/>
            <person name="Ito S."/>
            <person name="Ito T."/>
            <person name="Ito Y."/>
            <person name="Ito Y."/>
            <person name="Iwabuchi A."/>
            <person name="Kamiya K."/>
            <person name="Karasawa W."/>
            <person name="Kurita K."/>
            <person name="Katagiri S."/>
            <person name="Kikuta A."/>
            <person name="Kobayashi H."/>
            <person name="Kobayashi N."/>
            <person name="Machita K."/>
            <person name="Maehara T."/>
            <person name="Masukawa M."/>
            <person name="Mizubayashi T."/>
            <person name="Mukai Y."/>
            <person name="Nagasaki H."/>
            <person name="Nagata Y."/>
            <person name="Naito S."/>
            <person name="Nakashima M."/>
            <person name="Nakama Y."/>
            <person name="Nakamichi Y."/>
            <person name="Nakamura M."/>
            <person name="Meguro A."/>
            <person name="Negishi M."/>
            <person name="Ohta I."/>
            <person name="Ohta T."/>
            <person name="Okamoto M."/>
            <person name="Ono N."/>
            <person name="Saji S."/>
            <person name="Sakaguchi M."/>
            <person name="Sakai K."/>
            <person name="Shibata M."/>
            <person name="Shimokawa T."/>
            <person name="Song J."/>
            <person name="Takazaki Y."/>
            <person name="Terasawa K."/>
            <person name="Tsugane M."/>
            <person name="Tsuji K."/>
            <person name="Ueda S."/>
            <person name="Waki K."/>
            <person name="Yamagata H."/>
            <person name="Yamamoto M."/>
            <person name="Yamamoto S."/>
            <person name="Yamane H."/>
            <person name="Yoshiki S."/>
            <person name="Yoshihara R."/>
            <person name="Yukawa K."/>
            <person name="Zhong H."/>
            <person name="Yano M."/>
            <person name="Yuan Q."/>
            <person name="Ouyang S."/>
            <person name="Liu J."/>
            <person name="Jones K.M."/>
            <person name="Gansberger K."/>
            <person name="Moffat K."/>
            <person name="Hill J."/>
            <person name="Bera J."/>
            <person name="Fadrosh D."/>
            <person name="Jin S."/>
            <person name="Johri S."/>
            <person name="Kim M."/>
            <person name="Overton L."/>
            <person name="Reardon M."/>
            <person name="Tsitrin T."/>
            <person name="Vuong H."/>
            <person name="Weaver B."/>
            <person name="Ciecko A."/>
            <person name="Tallon L."/>
            <person name="Jackson J."/>
            <person name="Pai G."/>
            <person name="Aken S.V."/>
            <person name="Utterback T."/>
            <person name="Reidmuller S."/>
            <person name="Feldblyum T."/>
            <person name="Hsiao J."/>
            <person name="Zismann V."/>
            <person name="Iobst S."/>
            <person name="de Vazeille A.R."/>
            <person name="Buell C.R."/>
            <person name="Ying K."/>
            <person name="Li Y."/>
            <person name="Lu T."/>
            <person name="Huang Y."/>
            <person name="Zhao Q."/>
            <person name="Feng Q."/>
            <person name="Zhang L."/>
            <person name="Zhu J."/>
            <person name="Weng Q."/>
            <person name="Mu J."/>
            <person name="Lu Y."/>
            <person name="Fan D."/>
            <person name="Liu Y."/>
            <person name="Guan J."/>
            <person name="Zhang Y."/>
            <person name="Yu S."/>
            <person name="Liu X."/>
            <person name="Zhang Y."/>
            <person name="Hong G."/>
            <person name="Han B."/>
            <person name="Choisne N."/>
            <person name="Demange N."/>
            <person name="Orjeda G."/>
            <person name="Samain S."/>
            <person name="Cattolico L."/>
            <person name="Pelletier E."/>
            <person name="Couloux A."/>
            <person name="Segurens B."/>
            <person name="Wincker P."/>
            <person name="D'Hont A."/>
            <person name="Scarpelli C."/>
            <person name="Weissenbach J."/>
            <person name="Salanoubat M."/>
            <person name="Quetier F."/>
            <person name="Yu Y."/>
            <person name="Kim H.R."/>
            <person name="Rambo T."/>
            <person name="Currie J."/>
            <person name="Collura K."/>
            <person name="Luo M."/>
            <person name="Yang T."/>
            <person name="Ammiraju J.S.S."/>
            <person name="Engler F."/>
            <person name="Soderlund C."/>
            <person name="Wing R.A."/>
            <person name="Palmer L.E."/>
            <person name="de la Bastide M."/>
            <person name="Spiegel L."/>
            <person name="Nascimento L."/>
            <person name="Zutavern T."/>
            <person name="O'Shaughnessy A."/>
            <person name="Dike S."/>
            <person name="Dedhia N."/>
            <person name="Preston R."/>
            <person name="Balija V."/>
            <person name="McCombie W.R."/>
            <person name="Chow T."/>
            <person name="Chen H."/>
            <person name="Chung M."/>
            <person name="Chen C."/>
            <person name="Shaw J."/>
            <person name="Wu H."/>
            <person name="Hsiao K."/>
            <person name="Chao Y."/>
            <person name="Chu M."/>
            <person name="Cheng C."/>
            <person name="Hour A."/>
            <person name="Lee P."/>
            <person name="Lin S."/>
            <person name="Lin Y."/>
            <person name="Liou J."/>
            <person name="Liu S."/>
            <person name="Hsing Y."/>
            <person name="Raghuvanshi S."/>
            <person name="Mohanty A."/>
            <person name="Bharti A.K."/>
            <person name="Gaur A."/>
            <person name="Gupta V."/>
            <person name="Kumar D."/>
            <person name="Ravi V."/>
            <person name="Vij S."/>
            <person name="Kapur A."/>
            <person name="Khurana P."/>
            <person name="Khurana P."/>
            <person name="Khurana J.P."/>
            <person name="Tyagi A.K."/>
            <person name="Gaikwad K."/>
            <person name="Singh A."/>
            <person name="Dalal V."/>
            <person name="Srivastava S."/>
            <person name="Dixit A."/>
            <person name="Pal A.K."/>
            <person name="Ghazi I.A."/>
            <person name="Yadav M."/>
            <person name="Pandit A."/>
            <person name="Bhargava A."/>
            <person name="Sureshbabu K."/>
            <person name="Batra K."/>
            <person name="Sharma T.R."/>
            <person name="Mohapatra T."/>
            <person name="Singh N.K."/>
            <person name="Messing J."/>
            <person name="Nelson A.B."/>
            <person name="Fuks G."/>
            <person name="Kavchok S."/>
            <person name="Keizer G."/>
            <person name="Linton E."/>
            <person name="Llaca V."/>
            <person name="Song R."/>
            <person name="Tanyolac B."/>
            <person name="Young S."/>
            <person name="Ho-Il K."/>
            <person name="Hahn J.H."/>
            <person name="Sangsakoo G."/>
            <person name="Vanavichit A."/>
            <person name="de Mattos Luiz.A.T."/>
            <person name="Zimmer P.D."/>
            <person name="Malone G."/>
            <person name="Dellagostin O."/>
            <person name="de Oliveira A.C."/>
            <person name="Bevan M."/>
            <person name="Bancroft I."/>
            <person name="Minx P."/>
            <person name="Cordum H."/>
            <person name="Wilson R."/>
            <person name="Cheng Z."/>
            <person name="Jin W."/>
            <person name="Jiang J."/>
            <person name="Leong S.A."/>
            <person name="Iwama H."/>
            <person name="Gojobori T."/>
            <person name="Itoh T."/>
            <person name="Niimura Y."/>
            <person name="Fujii Y."/>
            <person name="Habara T."/>
            <person name="Sakai H."/>
            <person name="Sato Y."/>
            <person name="Wilson G."/>
            <person name="Kumar K."/>
            <person name="McCouch S."/>
            <person name="Juretic N."/>
            <person name="Hoen D."/>
            <person name="Wright S."/>
            <person name="Bruskiewich R."/>
            <person name="Bureau T."/>
            <person name="Miyao A."/>
            <person name="Hirochika H."/>
            <person name="Nishikawa T."/>
            <person name="Kadowaki K."/>
            <person name="Sugiura M."/>
            <person name="Burr B."/>
            <person name="Sasaki T."/>
        </authorList>
    </citation>
    <scope>NUCLEOTIDE SEQUENCE [LARGE SCALE GENOMIC DNA]</scope>
    <source>
        <strain evidence="3">cv. Nipponbare</strain>
    </source>
</reference>
<reference evidence="2" key="1">
    <citation type="journal article" date="2002" name="Nature">
        <title>The genome sequence and structure of rice chromosome 1.</title>
        <authorList>
            <person name="Sasaki T."/>
            <person name="Matsumoto T."/>
            <person name="Yamamoto K."/>
            <person name="Sakata K."/>
            <person name="Baba T."/>
            <person name="Katayose Y."/>
            <person name="Wu J."/>
            <person name="Niimura Y."/>
            <person name="Cheng Z."/>
            <person name="Nagamura Y."/>
            <person name="Antonio B.A."/>
            <person name="Kanamori H."/>
            <person name="Hosokawa S."/>
            <person name="Masukawa M."/>
            <person name="Arikawa K."/>
            <person name="Chiden Y."/>
            <person name="Hayashi M."/>
            <person name="Okamoto M."/>
            <person name="Ando T."/>
            <person name="Aoki H."/>
            <person name="Arita K."/>
            <person name="Hamada M."/>
            <person name="Harada C."/>
            <person name="Hijishita S."/>
            <person name="Honda M."/>
            <person name="Ichikawa Y."/>
            <person name="Idonuma A."/>
            <person name="Iijima M."/>
            <person name="Ikeda M."/>
            <person name="Ikeno M."/>
            <person name="Itoh S."/>
            <person name="Itoh T."/>
            <person name="Itoh Y."/>
            <person name="Itoh Y."/>
            <person name="Iwabuchi A."/>
            <person name="Kamiya K."/>
            <person name="Karasawa W."/>
            <person name="Katagiri S."/>
            <person name="Kikuta A."/>
            <person name="Kobayashi N."/>
            <person name="Kono I."/>
            <person name="Machita K."/>
            <person name="Maehara T."/>
            <person name="Mizuno H."/>
            <person name="Mizubayashi T."/>
            <person name="Mukai Y."/>
            <person name="Nagasaki H."/>
            <person name="Nakashima M."/>
            <person name="Nakama Y."/>
            <person name="Nakamichi Y."/>
            <person name="Nakamura M."/>
            <person name="Namiki N."/>
            <person name="Negishi M."/>
            <person name="Ohta I."/>
            <person name="Ono N."/>
            <person name="Saji S."/>
            <person name="Sakai K."/>
            <person name="Shibata M."/>
            <person name="Shimokawa T."/>
            <person name="Shomura A."/>
            <person name="Song J."/>
            <person name="Takazaki Y."/>
            <person name="Terasawa K."/>
            <person name="Tsuji K."/>
            <person name="Waki K."/>
            <person name="Yamagata H."/>
            <person name="Yamane H."/>
            <person name="Yoshiki S."/>
            <person name="Yoshihara R."/>
            <person name="Yukawa K."/>
            <person name="Zhong H."/>
            <person name="Iwama H."/>
            <person name="Endo T."/>
            <person name="Ito H."/>
            <person name="Hahn J.H."/>
            <person name="Kim H.I."/>
            <person name="Eun M.Y."/>
            <person name="Yano M."/>
            <person name="Jiang J."/>
            <person name="Gojobori T."/>
        </authorList>
    </citation>
    <scope>NUCLEOTIDE SEQUENCE</scope>
</reference>
<name>Q9AWU3_ORYSJ</name>
<organism evidence="2">
    <name type="scientific">Oryza sativa subsp. japonica</name>
    <name type="common">Rice</name>
    <dbReference type="NCBI Taxonomy" id="39947"/>
    <lineage>
        <taxon>Eukaryota</taxon>
        <taxon>Viridiplantae</taxon>
        <taxon>Streptophyta</taxon>
        <taxon>Embryophyta</taxon>
        <taxon>Tracheophyta</taxon>
        <taxon>Spermatophyta</taxon>
        <taxon>Magnoliopsida</taxon>
        <taxon>Liliopsida</taxon>
        <taxon>Poales</taxon>
        <taxon>Poaceae</taxon>
        <taxon>BOP clade</taxon>
        <taxon>Oryzoideae</taxon>
        <taxon>Oryzeae</taxon>
        <taxon>Oryzinae</taxon>
        <taxon>Oryza</taxon>
        <taxon>Oryza sativa</taxon>
    </lineage>
</organism>
<accession>Q7F5F0</accession>
<sequence length="149" mass="16681">MGATHLHVASAPSHTLAPLLLLLRRQTDAHLSRSTRGARVSGGADADADDEEQVNKRMCVWTVDRVILLLRHHRIVSRETWSFGRCAVSILRLLAVSENSSTRRQTVVRSAYLILLPVLQAFSWTDHASHTPYLALIATTSRVHMVWLI</sequence>
<gene>
    <name evidence="2" type="ORF">P0443D08.47</name>
    <name evidence="1" type="ORF">P0480E02.2</name>
</gene>
<evidence type="ECO:0000313" key="2">
    <source>
        <dbReference type="EMBL" id="BAB64154.1"/>
    </source>
</evidence>
<evidence type="ECO:0000313" key="1">
    <source>
        <dbReference type="EMBL" id="BAB21195.1"/>
    </source>
</evidence>
<reference evidence="3" key="3">
    <citation type="journal article" date="2008" name="Nucleic Acids Res.">
        <title>The rice annotation project database (RAP-DB): 2008 update.</title>
        <authorList>
            <consortium name="The rice annotation project (RAP)"/>
        </authorList>
    </citation>
    <scope>GENOME REANNOTATION</scope>
    <source>
        <strain evidence="3">cv. Nipponbare</strain>
    </source>
</reference>
<dbReference type="EMBL" id="AP002913">
    <property type="protein sequence ID" value="BAB21195.1"/>
    <property type="molecule type" value="Genomic_DNA"/>
</dbReference>